<dbReference type="eggNOG" id="ENOG50336HV">
    <property type="taxonomic scope" value="Bacteria"/>
</dbReference>
<dbReference type="RefSeq" id="WP_044088888.1">
    <property type="nucleotide sequence ID" value="NZ_JDUW01000003.1"/>
</dbReference>
<feature type="compositionally biased region" description="Basic and acidic residues" evidence="1">
    <location>
        <begin position="97"/>
        <end position="117"/>
    </location>
</feature>
<evidence type="ECO:0000256" key="2">
    <source>
        <dbReference type="SAM" id="Phobius"/>
    </source>
</evidence>
<feature type="region of interest" description="Disordered" evidence="1">
    <location>
        <begin position="67"/>
        <end position="147"/>
    </location>
</feature>
<evidence type="ECO:0000313" key="3">
    <source>
        <dbReference type="EMBL" id="KFI86367.1"/>
    </source>
</evidence>
<feature type="compositionally biased region" description="Low complexity" evidence="1">
    <location>
        <begin position="302"/>
        <end position="346"/>
    </location>
</feature>
<dbReference type="AlphaFoldDB" id="A0A087CSW7"/>
<feature type="compositionally biased region" description="Polar residues" evidence="1">
    <location>
        <begin position="226"/>
        <end position="235"/>
    </location>
</feature>
<sequence>MKKFFQGLSLSSIVAGTLAAVTSFLLAAKIGVAGSVIGAAASYIVSVVATNIYKNLITASSEKFQQTLGNSGSEDADNDDAGDEGSGDPSIDQDTDGTAKAEQSKDADADASRERSGHGPAQGRTVEPQGAASARRPREIVSRPNDGHTYSIAELRKHRHDPKRTAVVVTLVSGLLTVAVTAGIVMLVTQGHGTDTVVSDLISPTTSSDSTTDDGDSTVQPHHNDQNPQYGQSDQNDGTGNENTTTDGTTNDSTNSNGTGSDSSNSGTTNGSGTTDSTGSSGSDSTGSSGTNGSGTTGSGTSGDTSGSTGSDSNSGSTSGSTSTGSGSSSSGSSNSGGSTTGSNEGVSFSPIR</sequence>
<dbReference type="OrthoDB" id="3233179at2"/>
<feature type="region of interest" description="Disordered" evidence="1">
    <location>
        <begin position="199"/>
        <end position="353"/>
    </location>
</feature>
<dbReference type="EMBL" id="JGZK01000005">
    <property type="protein sequence ID" value="KFI86367.1"/>
    <property type="molecule type" value="Genomic_DNA"/>
</dbReference>
<dbReference type="Proteomes" id="UP000028984">
    <property type="component" value="Unassembled WGS sequence"/>
</dbReference>
<keyword evidence="4" id="KW-1185">Reference proteome</keyword>
<feature type="transmembrane region" description="Helical" evidence="2">
    <location>
        <begin position="166"/>
        <end position="188"/>
    </location>
</feature>
<keyword evidence="2" id="KW-0472">Membrane</keyword>
<evidence type="ECO:0000256" key="1">
    <source>
        <dbReference type="SAM" id="MobiDB-lite"/>
    </source>
</evidence>
<keyword evidence="2" id="KW-0812">Transmembrane</keyword>
<accession>A0A087CSW7</accession>
<evidence type="ECO:0000313" key="4">
    <source>
        <dbReference type="Proteomes" id="UP000028984"/>
    </source>
</evidence>
<feature type="compositionally biased region" description="Low complexity" evidence="1">
    <location>
        <begin position="236"/>
        <end position="289"/>
    </location>
</feature>
<gene>
    <name evidence="3" type="ORF">BREU_1546</name>
</gene>
<name>A0A087CSW7_9BIFI</name>
<proteinExistence type="predicted"/>
<feature type="compositionally biased region" description="Low complexity" evidence="1">
    <location>
        <begin position="199"/>
        <end position="210"/>
    </location>
</feature>
<protein>
    <submittedName>
        <fullName evidence="3">Uncharacterized protein</fullName>
    </submittedName>
</protein>
<organism evidence="3 4">
    <name type="scientific">Bifidobacterium reuteri DSM 23975</name>
    <dbReference type="NCBI Taxonomy" id="1437610"/>
    <lineage>
        <taxon>Bacteria</taxon>
        <taxon>Bacillati</taxon>
        <taxon>Actinomycetota</taxon>
        <taxon>Actinomycetes</taxon>
        <taxon>Bifidobacteriales</taxon>
        <taxon>Bifidobacteriaceae</taxon>
        <taxon>Bifidobacterium</taxon>
    </lineage>
</organism>
<reference evidence="3 4" key="1">
    <citation type="submission" date="2014-03" db="EMBL/GenBank/DDBJ databases">
        <title>Genomics of Bifidobacteria.</title>
        <authorList>
            <person name="Ventura M."/>
            <person name="Milani C."/>
            <person name="Lugli G.A."/>
        </authorList>
    </citation>
    <scope>NUCLEOTIDE SEQUENCE [LARGE SCALE GENOMIC DNA]</scope>
    <source>
        <strain evidence="3 4">DSM 23975</strain>
    </source>
</reference>
<feature type="compositionally biased region" description="Acidic residues" evidence="1">
    <location>
        <begin position="74"/>
        <end position="95"/>
    </location>
</feature>
<comment type="caution">
    <text evidence="3">The sequence shown here is derived from an EMBL/GenBank/DDBJ whole genome shotgun (WGS) entry which is preliminary data.</text>
</comment>
<keyword evidence="2" id="KW-1133">Transmembrane helix</keyword>
<feature type="compositionally biased region" description="Gly residues" evidence="1">
    <location>
        <begin position="290"/>
        <end position="301"/>
    </location>
</feature>
<feature type="transmembrane region" description="Helical" evidence="2">
    <location>
        <begin position="30"/>
        <end position="53"/>
    </location>
</feature>
<dbReference type="STRING" id="1437610.BREU_1546"/>